<dbReference type="Proteomes" id="UP000019335">
    <property type="component" value="Chromosome 12"/>
</dbReference>
<dbReference type="Pfam" id="PF11805">
    <property type="entry name" value="DUF3326"/>
    <property type="match status" value="1"/>
</dbReference>
<feature type="region of interest" description="Disordered" evidence="1">
    <location>
        <begin position="569"/>
        <end position="596"/>
    </location>
</feature>
<evidence type="ECO:0000313" key="3">
    <source>
        <dbReference type="EMBL" id="EWM25222.1"/>
    </source>
</evidence>
<feature type="compositionally biased region" description="Basic and acidic residues" evidence="1">
    <location>
        <begin position="503"/>
        <end position="525"/>
    </location>
</feature>
<comment type="caution">
    <text evidence="3">The sequence shown here is derived from an EMBL/GenBank/DDBJ whole genome shotgun (WGS) entry which is preliminary data.</text>
</comment>
<evidence type="ECO:0008006" key="5">
    <source>
        <dbReference type="Google" id="ProtNLM"/>
    </source>
</evidence>
<keyword evidence="4" id="KW-1185">Reference proteome</keyword>
<dbReference type="EMBL" id="AZIL01001006">
    <property type="protein sequence ID" value="EWM25222.1"/>
    <property type="molecule type" value="Genomic_DNA"/>
</dbReference>
<dbReference type="PROSITE" id="PS51257">
    <property type="entry name" value="PROKAR_LIPOPROTEIN"/>
    <property type="match status" value="1"/>
</dbReference>
<feature type="signal peptide" evidence="2">
    <location>
        <begin position="1"/>
        <end position="23"/>
    </location>
</feature>
<evidence type="ECO:0000256" key="2">
    <source>
        <dbReference type="SAM" id="SignalP"/>
    </source>
</evidence>
<dbReference type="PANTHER" id="PTHR36891">
    <property type="entry name" value="OS01G0127400 PROTEIN"/>
    <property type="match status" value="1"/>
</dbReference>
<feature type="region of interest" description="Disordered" evidence="1">
    <location>
        <begin position="470"/>
        <end position="543"/>
    </location>
</feature>
<protein>
    <recommendedName>
        <fullName evidence="5">DJ-1/PfpI domain-containing protein</fullName>
    </recommendedName>
</protein>
<dbReference type="InterPro" id="IPR029062">
    <property type="entry name" value="Class_I_gatase-like"/>
</dbReference>
<dbReference type="InterPro" id="IPR021763">
    <property type="entry name" value="DUF3326"/>
</dbReference>
<organism evidence="3 4">
    <name type="scientific">Nannochloropsis gaditana</name>
    <dbReference type="NCBI Taxonomy" id="72520"/>
    <lineage>
        <taxon>Eukaryota</taxon>
        <taxon>Sar</taxon>
        <taxon>Stramenopiles</taxon>
        <taxon>Ochrophyta</taxon>
        <taxon>Eustigmatophyceae</taxon>
        <taxon>Eustigmatales</taxon>
        <taxon>Monodopsidaceae</taxon>
        <taxon>Nannochloropsis</taxon>
    </lineage>
</organism>
<proteinExistence type="predicted"/>
<dbReference type="AlphaFoldDB" id="W7TGI0"/>
<sequence>MRLPFTLLLVFLHILRLPPHGAAFFFSSCGVSQRHHPRHRSILKACASTPESLSSTALRHPYDNLQQQASIWGGNSHHGYTAVLIVPTGIGASIGGYAGDALPVAHGLASVVDTLITHPNVMNGASLYAPRPNILYTEGFALDEFAGGRWGLRPFLPYQGSHKIGVVLDVGMEEEMRLRHLQVVEGARATLGIDVGAVAVTEEPMEVGLGLMPGGGSWGKVGKPNTLMKAARRLVEEEGCTALAVVARFPEEEEDEAALQAYREGHGVDCVGGAEAVISHLVTAELGVPCAHAPGLPPLAADAGISPKACGEELGYTFLPCVLANLQRAPVLVSPHLEGRNRGRNRGREGDGRTLWREDVSAVVAPASAVGGPAVLGLLGGERASGQATLLVAVEENETLMRVWPEDLFPRQLAAGRVVRARSYLEAMGILAAHRAGLNLAALTPSVPGLIPVPLLCCDWSSRYRVGVEREEDDGMRTRRTTLRSPAKPGPARIVLPPSASPRRSDPYIHDCVDDGDDREDHRDSTGLAFPPLSLPLPSSSTPPATHPIDLTLSFHCLFVALPLPLPSPPSSPHATARMALPPPSYPPSCPPSPPPSYPPSPLMVGILLFPDLTALDALGPFEVLAWIEHQARTSCMYVTSVCTGSLVLAAVGKRENKGRGGLLLQRDGVRATTHWMFLDQLRQMGVEAVKGERVVRTTTTVPCWEEGKVEAGGKTRDVVIYTGGGVTAGIDFAFAVVRDVWGEDVAQSIQLQLEYFPAIPSGLLTCRPETLGKGQSEGQKRVLQSVESKAHDLKKERVRVCARIKARLDGEGEVRGNART</sequence>
<dbReference type="PANTHER" id="PTHR36891:SF1">
    <property type="entry name" value="OS01G0127400 PROTEIN"/>
    <property type="match status" value="1"/>
</dbReference>
<evidence type="ECO:0000256" key="1">
    <source>
        <dbReference type="SAM" id="MobiDB-lite"/>
    </source>
</evidence>
<dbReference type="SUPFAM" id="SSF52317">
    <property type="entry name" value="Class I glutamine amidotransferase-like"/>
    <property type="match status" value="1"/>
</dbReference>
<accession>W7TGI0</accession>
<dbReference type="OrthoDB" id="1562at2759"/>
<name>W7TGI0_9STRA</name>
<gene>
    <name evidence="3" type="ORF">Naga_100418g2</name>
</gene>
<feature type="compositionally biased region" description="Pro residues" evidence="1">
    <location>
        <begin position="581"/>
        <end position="596"/>
    </location>
</feature>
<evidence type="ECO:0000313" key="4">
    <source>
        <dbReference type="Proteomes" id="UP000019335"/>
    </source>
</evidence>
<feature type="chain" id="PRO_5004900633" description="DJ-1/PfpI domain-containing protein" evidence="2">
    <location>
        <begin position="24"/>
        <end position="821"/>
    </location>
</feature>
<keyword evidence="2" id="KW-0732">Signal</keyword>
<reference evidence="3 4" key="1">
    <citation type="journal article" date="2014" name="Mol. Plant">
        <title>Chromosome Scale Genome Assembly and Transcriptome Profiling of Nannochloropsis gaditana in Nitrogen Depletion.</title>
        <authorList>
            <person name="Corteggiani Carpinelli E."/>
            <person name="Telatin A."/>
            <person name="Vitulo N."/>
            <person name="Forcato C."/>
            <person name="D'Angelo M."/>
            <person name="Schiavon R."/>
            <person name="Vezzi A."/>
            <person name="Giacometti G.M."/>
            <person name="Morosinotto T."/>
            <person name="Valle G."/>
        </authorList>
    </citation>
    <scope>NUCLEOTIDE SEQUENCE [LARGE SCALE GENOMIC DNA]</scope>
    <source>
        <strain evidence="3 4">B-31</strain>
    </source>
</reference>
<dbReference type="Gene3D" id="3.40.50.880">
    <property type="match status" value="1"/>
</dbReference>